<comment type="subcellular location">
    <subcellularLocation>
        <location evidence="10">Cell inner membrane</location>
    </subcellularLocation>
    <subcellularLocation>
        <location evidence="1">Cell membrane</location>
        <topology evidence="1">Multi-pass membrane protein</topology>
    </subcellularLocation>
</comment>
<keyword evidence="7 11" id="KW-1133">Transmembrane helix</keyword>
<dbReference type="Pfam" id="PF18075">
    <property type="entry name" value="FtsX_ECD"/>
    <property type="match status" value="1"/>
</dbReference>
<keyword evidence="6 11" id="KW-0812">Transmembrane</keyword>
<sequence>MTKREDRFTKRRLRSSYFSVVISISLVLFVLGLFGVLIMNTQEISRSVKEDFSLTILLSEDASKAEVNQFFTTLQVAPYTKSARIISKDDAAEELMQILDEDFVDFLGYNPLRDGIELKLKAEELEVERLAALSKEFEVLDFVSEVVYDRLLIEKMNENLKMLGYALLAGAVLLSLIAIALINSSIRLAIYSKRFLIKTMQLVGATRNFIRKPFLMMSLVHGAIGALIALGLLALCLYYLQIYIPGLSEFQAPLGLSLIAIAIFGAGLLISFTCTFFALRKYLKLKTDQLYF</sequence>
<accession>A0A7H0VAT1</accession>
<evidence type="ECO:0000256" key="7">
    <source>
        <dbReference type="ARBA" id="ARBA00022989"/>
    </source>
</evidence>
<evidence type="ECO:0000256" key="1">
    <source>
        <dbReference type="ARBA" id="ARBA00004651"/>
    </source>
</evidence>
<evidence type="ECO:0000256" key="6">
    <source>
        <dbReference type="ARBA" id="ARBA00022692"/>
    </source>
</evidence>
<dbReference type="Proteomes" id="UP000516305">
    <property type="component" value="Chromosome"/>
</dbReference>
<evidence type="ECO:0000259" key="13">
    <source>
        <dbReference type="Pfam" id="PF18075"/>
    </source>
</evidence>
<dbReference type="InterPro" id="IPR004513">
    <property type="entry name" value="FtsX"/>
</dbReference>
<keyword evidence="5 10" id="KW-0132">Cell division</keyword>
<dbReference type="KEGG" id="chyd:H4K34_10600"/>
<evidence type="ECO:0000256" key="11">
    <source>
        <dbReference type="SAM" id="Phobius"/>
    </source>
</evidence>
<dbReference type="Pfam" id="PF02687">
    <property type="entry name" value="FtsX"/>
    <property type="match status" value="1"/>
</dbReference>
<dbReference type="GO" id="GO:0051301">
    <property type="term" value="P:cell division"/>
    <property type="evidence" value="ECO:0007669"/>
    <property type="project" value="UniProtKB-KW"/>
</dbReference>
<evidence type="ECO:0000256" key="4">
    <source>
        <dbReference type="ARBA" id="ARBA00022475"/>
    </source>
</evidence>
<dbReference type="RefSeq" id="WP_210757396.1">
    <property type="nucleotide sequence ID" value="NZ_CP060139.1"/>
</dbReference>
<evidence type="ECO:0000256" key="8">
    <source>
        <dbReference type="ARBA" id="ARBA00023136"/>
    </source>
</evidence>
<proteinExistence type="inferred from homology"/>
<keyword evidence="9 10" id="KW-0131">Cell cycle</keyword>
<keyword evidence="10" id="KW-0997">Cell inner membrane</keyword>
<dbReference type="PIRSF" id="PIRSF003097">
    <property type="entry name" value="FtsX"/>
    <property type="match status" value="1"/>
</dbReference>
<organism evidence="14 15">
    <name type="scientific">Croceimicrobium hydrocarbonivorans</name>
    <dbReference type="NCBI Taxonomy" id="2761580"/>
    <lineage>
        <taxon>Bacteria</taxon>
        <taxon>Pseudomonadati</taxon>
        <taxon>Bacteroidota</taxon>
        <taxon>Flavobacteriia</taxon>
        <taxon>Flavobacteriales</taxon>
        <taxon>Owenweeksiaceae</taxon>
        <taxon>Croceimicrobium</taxon>
    </lineage>
</organism>
<evidence type="ECO:0000256" key="2">
    <source>
        <dbReference type="ARBA" id="ARBA00007379"/>
    </source>
</evidence>
<gene>
    <name evidence="14" type="ORF">H4K34_10600</name>
</gene>
<name>A0A7H0VAT1_9FLAO</name>
<dbReference type="InterPro" id="IPR003838">
    <property type="entry name" value="ABC3_permease_C"/>
</dbReference>
<evidence type="ECO:0000259" key="12">
    <source>
        <dbReference type="Pfam" id="PF02687"/>
    </source>
</evidence>
<feature type="domain" description="ABC3 transporter permease C-terminal" evidence="12">
    <location>
        <begin position="171"/>
        <end position="285"/>
    </location>
</feature>
<dbReference type="AlphaFoldDB" id="A0A7H0VAT1"/>
<feature type="domain" description="FtsX extracellular" evidence="13">
    <location>
        <begin position="54"/>
        <end position="146"/>
    </location>
</feature>
<comment type="function">
    <text evidence="10">Required for cell division and gliding motility.</text>
</comment>
<comment type="similarity">
    <text evidence="2 10">Belongs to the ABC-4 integral membrane protein family. FtsX subfamily.</text>
</comment>
<dbReference type="Gene3D" id="3.30.70.3040">
    <property type="match status" value="1"/>
</dbReference>
<dbReference type="PANTHER" id="PTHR47755">
    <property type="entry name" value="CELL DIVISION PROTEIN FTSX"/>
    <property type="match status" value="1"/>
</dbReference>
<evidence type="ECO:0000256" key="5">
    <source>
        <dbReference type="ARBA" id="ARBA00022618"/>
    </source>
</evidence>
<evidence type="ECO:0000256" key="10">
    <source>
        <dbReference type="PIRNR" id="PIRNR003097"/>
    </source>
</evidence>
<evidence type="ECO:0000313" key="14">
    <source>
        <dbReference type="EMBL" id="QNR22829.1"/>
    </source>
</evidence>
<keyword evidence="15" id="KW-1185">Reference proteome</keyword>
<evidence type="ECO:0000256" key="9">
    <source>
        <dbReference type="ARBA" id="ARBA00023306"/>
    </source>
</evidence>
<feature type="transmembrane region" description="Helical" evidence="11">
    <location>
        <begin position="165"/>
        <end position="190"/>
    </location>
</feature>
<evidence type="ECO:0000256" key="3">
    <source>
        <dbReference type="ARBA" id="ARBA00021907"/>
    </source>
</evidence>
<dbReference type="EMBL" id="CP060139">
    <property type="protein sequence ID" value="QNR22829.1"/>
    <property type="molecule type" value="Genomic_DNA"/>
</dbReference>
<feature type="transmembrane region" description="Helical" evidence="11">
    <location>
        <begin position="214"/>
        <end position="240"/>
    </location>
</feature>
<dbReference type="PANTHER" id="PTHR47755:SF1">
    <property type="entry name" value="CELL DIVISION PROTEIN FTSX"/>
    <property type="match status" value="1"/>
</dbReference>
<keyword evidence="4 10" id="KW-1003">Cell membrane</keyword>
<dbReference type="InterPro" id="IPR040690">
    <property type="entry name" value="FtsX_ECD"/>
</dbReference>
<reference evidence="14 15" key="1">
    <citation type="submission" date="2020-08" db="EMBL/GenBank/DDBJ databases">
        <title>Croceimicrobium hydrocarbonivorans gen. nov., sp. nov., a novel marine bacterium isolated from a bacterial consortium that degrades polyethylene terephthalate.</title>
        <authorList>
            <person name="Liu R."/>
        </authorList>
    </citation>
    <scope>NUCLEOTIDE SEQUENCE [LARGE SCALE GENOMIC DNA]</scope>
    <source>
        <strain evidence="14 15">A20-9</strain>
    </source>
</reference>
<feature type="transmembrane region" description="Helical" evidence="11">
    <location>
        <begin position="20"/>
        <end position="39"/>
    </location>
</feature>
<dbReference type="GO" id="GO:0005886">
    <property type="term" value="C:plasma membrane"/>
    <property type="evidence" value="ECO:0007669"/>
    <property type="project" value="UniProtKB-SubCell"/>
</dbReference>
<feature type="transmembrane region" description="Helical" evidence="11">
    <location>
        <begin position="252"/>
        <end position="279"/>
    </location>
</feature>
<evidence type="ECO:0000313" key="15">
    <source>
        <dbReference type="Proteomes" id="UP000516305"/>
    </source>
</evidence>
<keyword evidence="8 10" id="KW-0472">Membrane</keyword>
<protein>
    <recommendedName>
        <fullName evidence="3 10">Cell division protein FtsX</fullName>
    </recommendedName>
</protein>